<dbReference type="NCBIfam" id="TIGR03592">
    <property type="entry name" value="yidC_oxa1_cterm"/>
    <property type="match status" value="1"/>
</dbReference>
<evidence type="ECO:0000259" key="9">
    <source>
        <dbReference type="Pfam" id="PF02096"/>
    </source>
</evidence>
<feature type="transmembrane region" description="Helical" evidence="8">
    <location>
        <begin position="229"/>
        <end position="247"/>
    </location>
</feature>
<dbReference type="PANTHER" id="PTHR12428:SF34">
    <property type="entry name" value="MITOCHONDRIAL INNER MEMBRANE PROTEIN OXA1-LIKE"/>
    <property type="match status" value="1"/>
</dbReference>
<dbReference type="CDD" id="cd20069">
    <property type="entry name" value="5TM_Oxa1-like"/>
    <property type="match status" value="1"/>
</dbReference>
<dbReference type="InterPro" id="IPR001708">
    <property type="entry name" value="YidC/ALB3/OXA1/COX18"/>
</dbReference>
<evidence type="ECO:0000256" key="7">
    <source>
        <dbReference type="SAM" id="MobiDB-lite"/>
    </source>
</evidence>
<protein>
    <submittedName>
        <fullName evidence="10">Mitochondrial inner membrane protein OXA1-like protein</fullName>
    </submittedName>
</protein>
<dbReference type="EMBL" id="SWLB01000027">
    <property type="protein sequence ID" value="KAF3321340.1"/>
    <property type="molecule type" value="Genomic_DNA"/>
</dbReference>
<proteinExistence type="inferred from homology"/>
<evidence type="ECO:0000313" key="11">
    <source>
        <dbReference type="Proteomes" id="UP000623129"/>
    </source>
</evidence>
<keyword evidence="5 8" id="KW-0472">Membrane</keyword>
<evidence type="ECO:0000256" key="6">
    <source>
        <dbReference type="RuleBase" id="RU003945"/>
    </source>
</evidence>
<gene>
    <name evidence="10" type="ORF">FCM35_KLT14593</name>
</gene>
<keyword evidence="11" id="KW-1185">Reference proteome</keyword>
<dbReference type="OrthoDB" id="2148490at2759"/>
<sequence>MAYTRRTLATAFRHFPRRVHPSLPHVLSRDDSAETPSPSPYRSISQFHPSPSSSQPRGFGFGLYLPLGLHMSSIRCYSSSPAPTGGSNEIEYIKDVTEVLTDASTEAAASAAAAVPASFPGEVAAAAADSFFPVAALQHLIDGVHSFTGLNWWAAIALTTILIRGATIPLLIQQMKDTIKLGNLRPELEKLKDEMQNSMDPDIMQENSRKMKALFNKHRVTPFSPLKGILIQGPVFMSFFFAISNMVEKVPSLKGGGILWFTDLTTPDPMYIFPVLTSLAFLATVEFNMQEGLEGNPIAKNMKNFSRILALVTVPLTASFPKAIFCYWITSNLFSLIYGTVLKRPAVKKFLNIPIITPQPSAPPSFSFLGLSKPLAQVESSVPVNTPTEQSQPQHPAKASSLAAISHRVGKLEKTVKARQKAKRR</sequence>
<dbReference type="PANTHER" id="PTHR12428">
    <property type="entry name" value="OXA1"/>
    <property type="match status" value="1"/>
</dbReference>
<feature type="compositionally biased region" description="Low complexity" evidence="7">
    <location>
        <begin position="43"/>
        <end position="56"/>
    </location>
</feature>
<feature type="domain" description="Membrane insertase YidC/Oxa/ALB C-terminal" evidence="9">
    <location>
        <begin position="152"/>
        <end position="342"/>
    </location>
</feature>
<feature type="region of interest" description="Disordered" evidence="7">
    <location>
        <begin position="380"/>
        <end position="402"/>
    </location>
</feature>
<feature type="transmembrane region" description="Helical" evidence="8">
    <location>
        <begin position="152"/>
        <end position="172"/>
    </location>
</feature>
<reference evidence="10" key="1">
    <citation type="submission" date="2020-01" db="EMBL/GenBank/DDBJ databases">
        <title>Genome sequence of Kobresia littledalei, the first chromosome-level genome in the family Cyperaceae.</title>
        <authorList>
            <person name="Qu G."/>
        </authorList>
    </citation>
    <scope>NUCLEOTIDE SEQUENCE</scope>
    <source>
        <strain evidence="10">C.B.Clarke</strain>
        <tissue evidence="10">Leaf</tissue>
    </source>
</reference>
<evidence type="ECO:0000256" key="2">
    <source>
        <dbReference type="ARBA" id="ARBA00010583"/>
    </source>
</evidence>
<feature type="region of interest" description="Disordered" evidence="7">
    <location>
        <begin position="23"/>
        <end position="56"/>
    </location>
</feature>
<dbReference type="Proteomes" id="UP000623129">
    <property type="component" value="Unassembled WGS sequence"/>
</dbReference>
<feature type="transmembrane region" description="Helical" evidence="8">
    <location>
        <begin position="270"/>
        <end position="287"/>
    </location>
</feature>
<evidence type="ECO:0000256" key="3">
    <source>
        <dbReference type="ARBA" id="ARBA00022692"/>
    </source>
</evidence>
<dbReference type="GO" id="GO:0032979">
    <property type="term" value="P:protein insertion into mitochondrial inner membrane from matrix"/>
    <property type="evidence" value="ECO:0007669"/>
    <property type="project" value="TreeGrafter"/>
</dbReference>
<evidence type="ECO:0000313" key="10">
    <source>
        <dbReference type="EMBL" id="KAF3321340.1"/>
    </source>
</evidence>
<accession>A0A833Q8R5</accession>
<dbReference type="AlphaFoldDB" id="A0A833Q8R5"/>
<dbReference type="GO" id="GO:0005743">
    <property type="term" value="C:mitochondrial inner membrane"/>
    <property type="evidence" value="ECO:0007669"/>
    <property type="project" value="TreeGrafter"/>
</dbReference>
<dbReference type="InterPro" id="IPR028055">
    <property type="entry name" value="YidC/Oxa/ALB_C"/>
</dbReference>
<comment type="similarity">
    <text evidence="2">Belongs to the OXA1/ALB3/YidC (TC 2.A.9.2) family.</text>
</comment>
<comment type="caution">
    <text evidence="10">The sequence shown here is derived from an EMBL/GenBank/DDBJ whole genome shotgun (WGS) entry which is preliminary data.</text>
</comment>
<evidence type="ECO:0000256" key="8">
    <source>
        <dbReference type="SAM" id="Phobius"/>
    </source>
</evidence>
<feature type="compositionally biased region" description="Polar residues" evidence="7">
    <location>
        <begin position="380"/>
        <end position="394"/>
    </location>
</feature>
<comment type="subcellular location">
    <subcellularLocation>
        <location evidence="1 6">Membrane</location>
        <topology evidence="1 6">Multi-pass membrane protein</topology>
    </subcellularLocation>
</comment>
<keyword evidence="3 6" id="KW-0812">Transmembrane</keyword>
<evidence type="ECO:0000256" key="5">
    <source>
        <dbReference type="ARBA" id="ARBA00023136"/>
    </source>
</evidence>
<keyword evidence="4 8" id="KW-1133">Transmembrane helix</keyword>
<comment type="similarity">
    <text evidence="6">Belongs to the OXA1/ALB3/YidC family.</text>
</comment>
<dbReference type="Pfam" id="PF02096">
    <property type="entry name" value="60KD_IMP"/>
    <property type="match status" value="1"/>
</dbReference>
<organism evidence="10 11">
    <name type="scientific">Carex littledalei</name>
    <dbReference type="NCBI Taxonomy" id="544730"/>
    <lineage>
        <taxon>Eukaryota</taxon>
        <taxon>Viridiplantae</taxon>
        <taxon>Streptophyta</taxon>
        <taxon>Embryophyta</taxon>
        <taxon>Tracheophyta</taxon>
        <taxon>Spermatophyta</taxon>
        <taxon>Magnoliopsida</taxon>
        <taxon>Liliopsida</taxon>
        <taxon>Poales</taxon>
        <taxon>Cyperaceae</taxon>
        <taxon>Cyperoideae</taxon>
        <taxon>Cariceae</taxon>
        <taxon>Carex</taxon>
        <taxon>Carex subgen. Euthyceras</taxon>
    </lineage>
</organism>
<dbReference type="GO" id="GO:0032977">
    <property type="term" value="F:membrane insertase activity"/>
    <property type="evidence" value="ECO:0007669"/>
    <property type="project" value="InterPro"/>
</dbReference>
<feature type="transmembrane region" description="Helical" evidence="8">
    <location>
        <begin position="308"/>
        <end position="330"/>
    </location>
</feature>
<name>A0A833Q8R5_9POAL</name>
<evidence type="ECO:0000256" key="4">
    <source>
        <dbReference type="ARBA" id="ARBA00022989"/>
    </source>
</evidence>
<evidence type="ECO:0000256" key="1">
    <source>
        <dbReference type="ARBA" id="ARBA00004141"/>
    </source>
</evidence>